<name>A0A6G1I281_9PEZI</name>
<proteinExistence type="predicted"/>
<dbReference type="AlphaFoldDB" id="A0A6G1I281"/>
<keyword evidence="3" id="KW-1185">Reference proteome</keyword>
<protein>
    <submittedName>
        <fullName evidence="2">Uncharacterized protein</fullName>
    </submittedName>
</protein>
<evidence type="ECO:0000256" key="1">
    <source>
        <dbReference type="SAM" id="SignalP"/>
    </source>
</evidence>
<feature type="signal peptide" evidence="1">
    <location>
        <begin position="1"/>
        <end position="22"/>
    </location>
</feature>
<dbReference type="Proteomes" id="UP000799640">
    <property type="component" value="Unassembled WGS sequence"/>
</dbReference>
<sequence length="352" mass="39261">MIGTLVTALVFSLVRFTASVNGSPVHLLEDSLAKRSCNWNIGCVADGLNPRHQYSNNASCLLAWELSSSFQETLPGAPHPQSNLTDYQSIWKNVLGINTDAIKKVMEPHDGCTINQDYISIWEHIYRYRTNVFVTQLLKALRPSNGTFAMLCHTVDFPRFRLLNGHQDIYPNNYWETADLQDVVCGPRYPAQTVAFQGMYPIGGSIPASLHDEFYQAESSRFAWLTLAAYISYGSPTLMKQTCENVGDSWAPAVSGTNYSVPVFQKILCAHQDLRVSNGTISRNVLSATTSTFVTQLWSLSNSTDFSRFVCSSSDHKRLGNFNVRGLHEVSLDFAQMTLDILRRCKAANPPV</sequence>
<evidence type="ECO:0000313" key="3">
    <source>
        <dbReference type="Proteomes" id="UP000799640"/>
    </source>
</evidence>
<gene>
    <name evidence="2" type="ORF">EJ06DRAFT_580652</name>
</gene>
<keyword evidence="1" id="KW-0732">Signal</keyword>
<reference evidence="2" key="1">
    <citation type="journal article" date="2020" name="Stud. Mycol.">
        <title>101 Dothideomycetes genomes: a test case for predicting lifestyles and emergence of pathogens.</title>
        <authorList>
            <person name="Haridas S."/>
            <person name="Albert R."/>
            <person name="Binder M."/>
            <person name="Bloem J."/>
            <person name="Labutti K."/>
            <person name="Salamov A."/>
            <person name="Andreopoulos B."/>
            <person name="Baker S."/>
            <person name="Barry K."/>
            <person name="Bills G."/>
            <person name="Bluhm B."/>
            <person name="Cannon C."/>
            <person name="Castanera R."/>
            <person name="Culley D."/>
            <person name="Daum C."/>
            <person name="Ezra D."/>
            <person name="Gonzalez J."/>
            <person name="Henrissat B."/>
            <person name="Kuo A."/>
            <person name="Liang C."/>
            <person name="Lipzen A."/>
            <person name="Lutzoni F."/>
            <person name="Magnuson J."/>
            <person name="Mondo S."/>
            <person name="Nolan M."/>
            <person name="Ohm R."/>
            <person name="Pangilinan J."/>
            <person name="Park H.-J."/>
            <person name="Ramirez L."/>
            <person name="Alfaro M."/>
            <person name="Sun H."/>
            <person name="Tritt A."/>
            <person name="Yoshinaga Y."/>
            <person name="Zwiers L.-H."/>
            <person name="Turgeon B."/>
            <person name="Goodwin S."/>
            <person name="Spatafora J."/>
            <person name="Crous P."/>
            <person name="Grigoriev I."/>
        </authorList>
    </citation>
    <scope>NUCLEOTIDE SEQUENCE</scope>
    <source>
        <strain evidence="2">CBS 262.69</strain>
    </source>
</reference>
<feature type="chain" id="PRO_5026079155" evidence="1">
    <location>
        <begin position="23"/>
        <end position="352"/>
    </location>
</feature>
<dbReference type="EMBL" id="ML996691">
    <property type="protein sequence ID" value="KAF2402390.1"/>
    <property type="molecule type" value="Genomic_DNA"/>
</dbReference>
<accession>A0A6G1I281</accession>
<organism evidence="2 3">
    <name type="scientific">Trichodelitschia bisporula</name>
    <dbReference type="NCBI Taxonomy" id="703511"/>
    <lineage>
        <taxon>Eukaryota</taxon>
        <taxon>Fungi</taxon>
        <taxon>Dikarya</taxon>
        <taxon>Ascomycota</taxon>
        <taxon>Pezizomycotina</taxon>
        <taxon>Dothideomycetes</taxon>
        <taxon>Dothideomycetes incertae sedis</taxon>
        <taxon>Phaeotrichales</taxon>
        <taxon>Phaeotrichaceae</taxon>
        <taxon>Trichodelitschia</taxon>
    </lineage>
</organism>
<evidence type="ECO:0000313" key="2">
    <source>
        <dbReference type="EMBL" id="KAF2402390.1"/>
    </source>
</evidence>